<gene>
    <name evidence="2" type="ORF">B5C08_04525</name>
</gene>
<sequence length="310" mass="34741">MTRKSQILKGTLWGAVSVVTGALLLQKTTKSPTPRAIPPFFSGPAPYIFSHRGGMGERPESTALAFDYSVQMQLTGFETDIRISKDEQVIVFHDAEVDRTTNGSGPVSAHTLDALKALDAGYHFKDINGERPYQNHPDAKILTMGELLSRYPEQLVNIDIKDHPDSYEGQIAAQRLYDVIVQHQAESRVLVTSFYREQIERFHQISQGTVAIGASQAEVTEGILKLYTGLKHFYHGKAQTFQMPTHFHGIPLVQPKLIQWLNNTNRMPGYYGVNSVDSMHHLVALGVHTIVTDRPSLGRQFLTAYRQRQS</sequence>
<evidence type="ECO:0000313" key="2">
    <source>
        <dbReference type="EMBL" id="PCF56196.1"/>
    </source>
</evidence>
<name>A0A2A4GYR1_9STAP</name>
<feature type="domain" description="GP-PDE" evidence="1">
    <location>
        <begin position="46"/>
        <end position="302"/>
    </location>
</feature>
<accession>A0A2A4GYR1</accession>
<protein>
    <submittedName>
        <fullName evidence="2">Glycerophosphodiester phosphodiesterase</fullName>
    </submittedName>
</protein>
<organism evidence="2 3">
    <name type="scientific">Staphylococcus delphini</name>
    <dbReference type="NCBI Taxonomy" id="53344"/>
    <lineage>
        <taxon>Bacteria</taxon>
        <taxon>Bacillati</taxon>
        <taxon>Bacillota</taxon>
        <taxon>Bacilli</taxon>
        <taxon>Bacillales</taxon>
        <taxon>Staphylococcaceae</taxon>
        <taxon>Staphylococcus</taxon>
        <taxon>Staphylococcus intermedius group</taxon>
    </lineage>
</organism>
<dbReference type="InterPro" id="IPR017946">
    <property type="entry name" value="PLC-like_Pdiesterase_TIM-brl"/>
</dbReference>
<dbReference type="Gene3D" id="3.20.20.190">
    <property type="entry name" value="Phosphatidylinositol (PI) phosphodiesterase"/>
    <property type="match status" value="1"/>
</dbReference>
<dbReference type="PANTHER" id="PTHR46211">
    <property type="entry name" value="GLYCEROPHOSPHORYL DIESTER PHOSPHODIESTERASE"/>
    <property type="match status" value="1"/>
</dbReference>
<comment type="caution">
    <text evidence="2">The sequence shown here is derived from an EMBL/GenBank/DDBJ whole genome shotgun (WGS) entry which is preliminary data.</text>
</comment>
<proteinExistence type="predicted"/>
<dbReference type="SUPFAM" id="SSF51695">
    <property type="entry name" value="PLC-like phosphodiesterases"/>
    <property type="match status" value="1"/>
</dbReference>
<reference evidence="2 3" key="1">
    <citation type="journal article" date="2017" name="PLoS ONE">
        <title>Development of a real-time PCR for detection of Staphylococcus pseudintermedius using a novel automated comparison of whole-genome sequences.</title>
        <authorList>
            <person name="Verstappen K.M."/>
            <person name="Huijbregts L."/>
            <person name="Spaninks M."/>
            <person name="Wagenaar J.A."/>
            <person name="Fluit A.C."/>
            <person name="Duim B."/>
        </authorList>
    </citation>
    <scope>NUCLEOTIDE SEQUENCE [LARGE SCALE GENOMIC DNA]</scope>
    <source>
        <strain evidence="2 3">215070706401-1</strain>
    </source>
</reference>
<dbReference type="PANTHER" id="PTHR46211:SF1">
    <property type="entry name" value="GLYCEROPHOSPHODIESTER PHOSPHODIESTERASE, CYTOPLASMIC"/>
    <property type="match status" value="1"/>
</dbReference>
<dbReference type="InterPro" id="IPR030395">
    <property type="entry name" value="GP_PDE_dom"/>
</dbReference>
<dbReference type="GO" id="GO:0008081">
    <property type="term" value="F:phosphoric diester hydrolase activity"/>
    <property type="evidence" value="ECO:0007669"/>
    <property type="project" value="InterPro"/>
</dbReference>
<dbReference type="CDD" id="cd08561">
    <property type="entry name" value="GDPD_cytoplasmic_ScUgpQ2_like"/>
    <property type="match status" value="1"/>
</dbReference>
<dbReference type="Proteomes" id="UP000218335">
    <property type="component" value="Unassembled WGS sequence"/>
</dbReference>
<dbReference type="PROSITE" id="PS51704">
    <property type="entry name" value="GP_PDE"/>
    <property type="match status" value="1"/>
</dbReference>
<dbReference type="EMBL" id="MWUU01000004">
    <property type="protein sequence ID" value="PCF56196.1"/>
    <property type="molecule type" value="Genomic_DNA"/>
</dbReference>
<dbReference type="AlphaFoldDB" id="A0A2A4GYR1"/>
<dbReference type="RefSeq" id="WP_096592321.1">
    <property type="nucleotide sequence ID" value="NZ_MWRM01000002.1"/>
</dbReference>
<dbReference type="GO" id="GO:0006629">
    <property type="term" value="P:lipid metabolic process"/>
    <property type="evidence" value="ECO:0007669"/>
    <property type="project" value="InterPro"/>
</dbReference>
<dbReference type="Pfam" id="PF03009">
    <property type="entry name" value="GDPD"/>
    <property type="match status" value="1"/>
</dbReference>
<evidence type="ECO:0000259" key="1">
    <source>
        <dbReference type="PROSITE" id="PS51704"/>
    </source>
</evidence>
<evidence type="ECO:0000313" key="3">
    <source>
        <dbReference type="Proteomes" id="UP000218335"/>
    </source>
</evidence>